<evidence type="ECO:0000256" key="3">
    <source>
        <dbReference type="ARBA" id="ARBA00004514"/>
    </source>
</evidence>
<keyword evidence="10" id="KW-0702">S-nitrosylation</keyword>
<feature type="region of interest" description="Disordered" evidence="21">
    <location>
        <begin position="26"/>
        <end position="56"/>
    </location>
</feature>
<dbReference type="InterPro" id="IPR036291">
    <property type="entry name" value="NAD(P)-bd_dom_sf"/>
</dbReference>
<feature type="domain" description="Glyceraldehyde 3-phosphate dehydrogenase catalytic" evidence="22">
    <location>
        <begin position="79"/>
        <end position="147"/>
    </location>
</feature>
<reference evidence="23 24" key="1">
    <citation type="submission" date="2013-11" db="EMBL/GenBank/DDBJ databases">
        <title>The Damaraland mole rat (Fukomys damarensis) genome and evolution of African mole rats.</title>
        <authorList>
            <person name="Gladyshev V.N."/>
            <person name="Fang X."/>
        </authorList>
    </citation>
    <scope>NUCLEOTIDE SEQUENCE [LARGE SCALE GENOMIC DNA]</scope>
    <source>
        <tissue evidence="23">Liver</tissue>
    </source>
</reference>
<dbReference type="GO" id="GO:0005856">
    <property type="term" value="C:cytoskeleton"/>
    <property type="evidence" value="ECO:0007669"/>
    <property type="project" value="UniProtKB-SubCell"/>
</dbReference>
<evidence type="ECO:0000256" key="7">
    <source>
        <dbReference type="ARBA" id="ARBA00022490"/>
    </source>
</evidence>
<evidence type="ECO:0000256" key="21">
    <source>
        <dbReference type="SAM" id="MobiDB-lite"/>
    </source>
</evidence>
<dbReference type="GO" id="GO:0006417">
    <property type="term" value="P:regulation of translation"/>
    <property type="evidence" value="ECO:0007669"/>
    <property type="project" value="UniProtKB-KW"/>
</dbReference>
<evidence type="ECO:0000256" key="18">
    <source>
        <dbReference type="ARBA" id="ARBA00046997"/>
    </source>
</evidence>
<sequence length="184" mass="19690">MGGDAGAEDVVESTGMFTTVEKAGAHLKGGTKGSSSLPHPPGSHVCEGREPGEVGQLPQDRQQCFLQHQLLSPPGQGPNNFDIVEGLTITCDTITTTQKTADGPWGSCGVTAMEMYRTLAPKAVGKVIRELNQKLIRLAFRVPSPNLGGIALNGHFAKLISWYDNELGYSNRVVYITVHMASKE</sequence>
<dbReference type="Gene3D" id="3.30.360.10">
    <property type="entry name" value="Dihydrodipicolinate Reductase, domain 2"/>
    <property type="match status" value="1"/>
</dbReference>
<protein>
    <recommendedName>
        <fullName evidence="6">glyceraldehyde-3-phosphate dehydrogenase (phosphorylating)</fullName>
        <ecNumber evidence="6">1.2.1.12</ecNumber>
    </recommendedName>
    <alternativeName>
        <fullName evidence="17">Peptidyl-cysteine S-nitrosylase GAPDH</fullName>
    </alternativeName>
</protein>
<evidence type="ECO:0000256" key="12">
    <source>
        <dbReference type="ARBA" id="ARBA00023002"/>
    </source>
</evidence>
<dbReference type="GO" id="GO:0005634">
    <property type="term" value="C:nucleus"/>
    <property type="evidence" value="ECO:0007669"/>
    <property type="project" value="UniProtKB-SubCell"/>
</dbReference>
<comment type="subcellular location">
    <subcellularLocation>
        <location evidence="2">Cytoplasm</location>
        <location evidence="2">Cytoskeleton</location>
    </subcellularLocation>
    <subcellularLocation>
        <location evidence="3">Cytoplasm</location>
        <location evidence="3">Cytosol</location>
    </subcellularLocation>
    <subcellularLocation>
        <location evidence="1">Nucleus</location>
    </subcellularLocation>
</comment>
<evidence type="ECO:0000256" key="17">
    <source>
        <dbReference type="ARBA" id="ARBA00031890"/>
    </source>
</evidence>
<dbReference type="GO" id="GO:0006096">
    <property type="term" value="P:glycolytic process"/>
    <property type="evidence" value="ECO:0007669"/>
    <property type="project" value="UniProtKB-KW"/>
</dbReference>
<dbReference type="GO" id="GO:0005829">
    <property type="term" value="C:cytosol"/>
    <property type="evidence" value="ECO:0007669"/>
    <property type="project" value="UniProtKB-SubCell"/>
</dbReference>
<dbReference type="InterPro" id="IPR020829">
    <property type="entry name" value="GlycerAld_3-P_DH_cat"/>
</dbReference>
<dbReference type="EMBL" id="KN122825">
    <property type="protein sequence ID" value="KFO28015.1"/>
    <property type="molecule type" value="Genomic_DNA"/>
</dbReference>
<comment type="subunit">
    <text evidence="18">Homotetramer. Interacts with TPPP; the interaction is direct. Interacts (when S-nitrosylated) with SIAH1; leading to nuclear translocation. Interacts with RILPL1/GOSPEL, leading to prevent the interaction between GAPDH and SIAH1 and prevent nuclear translocation. Interacts with CHP1; the interaction increases the binding of CHP1 with microtubules. Associates with microtubules. Interacts with EIF1AD, USP25, PRKCI and WARS1. Interacts with phosphorylated RPL13A; inhibited by oxidatively-modified low-densitity lipoprotein (LDL(ox)). Component of the GAIT complex. Interacts with FKBP6; leading to inhibit GAPDH catalytic activity. Interacts with TRAF2, promoting TRAF2 ubiquitination. Interacts with TRAF3, promoting TRAF3 ubiquitination.</text>
</comment>
<keyword evidence="13" id="KW-0520">NAD</keyword>
<keyword evidence="12" id="KW-0560">Oxidoreductase</keyword>
<dbReference type="AlphaFoldDB" id="A0A091DCL5"/>
<evidence type="ECO:0000256" key="19">
    <source>
        <dbReference type="ARBA" id="ARBA00047698"/>
    </source>
</evidence>
<dbReference type="InterPro" id="IPR020831">
    <property type="entry name" value="GlycerAld/Erythrose_P_DH"/>
</dbReference>
<accession>A0A091DCL5</accession>
<organism evidence="23 24">
    <name type="scientific">Fukomys damarensis</name>
    <name type="common">Damaraland mole rat</name>
    <name type="synonym">Cryptomys damarensis</name>
    <dbReference type="NCBI Taxonomy" id="885580"/>
    <lineage>
        <taxon>Eukaryota</taxon>
        <taxon>Metazoa</taxon>
        <taxon>Chordata</taxon>
        <taxon>Craniata</taxon>
        <taxon>Vertebrata</taxon>
        <taxon>Euteleostomi</taxon>
        <taxon>Mammalia</taxon>
        <taxon>Eutheria</taxon>
        <taxon>Euarchontoglires</taxon>
        <taxon>Glires</taxon>
        <taxon>Rodentia</taxon>
        <taxon>Hystricomorpha</taxon>
        <taxon>Bathyergidae</taxon>
        <taxon>Fukomys</taxon>
    </lineage>
</organism>
<keyword evidence="24" id="KW-1185">Reference proteome</keyword>
<evidence type="ECO:0000256" key="9">
    <source>
        <dbReference type="ARBA" id="ARBA00022703"/>
    </source>
</evidence>
<dbReference type="GO" id="GO:0016740">
    <property type="term" value="F:transferase activity"/>
    <property type="evidence" value="ECO:0007669"/>
    <property type="project" value="UniProtKB-KW"/>
</dbReference>
<evidence type="ECO:0000256" key="6">
    <source>
        <dbReference type="ARBA" id="ARBA00013119"/>
    </source>
</evidence>
<dbReference type="GO" id="GO:0006915">
    <property type="term" value="P:apoptotic process"/>
    <property type="evidence" value="ECO:0007669"/>
    <property type="project" value="UniProtKB-KW"/>
</dbReference>
<evidence type="ECO:0000256" key="1">
    <source>
        <dbReference type="ARBA" id="ARBA00004123"/>
    </source>
</evidence>
<evidence type="ECO:0000256" key="15">
    <source>
        <dbReference type="ARBA" id="ARBA00023212"/>
    </source>
</evidence>
<comment type="catalytic activity">
    <reaction evidence="19">
        <text>D-glyceraldehyde 3-phosphate + phosphate + NAD(+) = (2R)-3-phospho-glyceroyl phosphate + NADH + H(+)</text>
        <dbReference type="Rhea" id="RHEA:10300"/>
        <dbReference type="ChEBI" id="CHEBI:15378"/>
        <dbReference type="ChEBI" id="CHEBI:43474"/>
        <dbReference type="ChEBI" id="CHEBI:57540"/>
        <dbReference type="ChEBI" id="CHEBI:57604"/>
        <dbReference type="ChEBI" id="CHEBI:57945"/>
        <dbReference type="ChEBI" id="CHEBI:59776"/>
        <dbReference type="EC" id="1.2.1.12"/>
    </reaction>
</comment>
<comment type="pathway">
    <text evidence="4">Carbohydrate degradation; glycolysis; pyruvate from D-glyceraldehyde 3-phosphate: step 1/5.</text>
</comment>
<comment type="catalytic activity">
    <reaction evidence="20">
        <text>S-nitroso-L-cysteinyl-[GAPDH] + L-cysteinyl-[protein] = L-cysteinyl-[GAPDH] + S-nitroso-L-cysteinyl-[protein]</text>
        <dbReference type="Rhea" id="RHEA:66684"/>
        <dbReference type="Rhea" id="RHEA-COMP:10131"/>
        <dbReference type="Rhea" id="RHEA-COMP:17089"/>
        <dbReference type="Rhea" id="RHEA-COMP:17090"/>
        <dbReference type="Rhea" id="RHEA-COMP:17091"/>
        <dbReference type="ChEBI" id="CHEBI:29950"/>
        <dbReference type="ChEBI" id="CHEBI:149494"/>
    </reaction>
    <physiologicalReaction direction="left-to-right" evidence="20">
        <dbReference type="Rhea" id="RHEA:66685"/>
    </physiologicalReaction>
</comment>
<evidence type="ECO:0000313" key="23">
    <source>
        <dbReference type="EMBL" id="KFO28015.1"/>
    </source>
</evidence>
<evidence type="ECO:0000256" key="14">
    <source>
        <dbReference type="ARBA" id="ARBA00023152"/>
    </source>
</evidence>
<evidence type="ECO:0000256" key="11">
    <source>
        <dbReference type="ARBA" id="ARBA00022845"/>
    </source>
</evidence>
<dbReference type="Pfam" id="PF02800">
    <property type="entry name" value="Gp_dh_C"/>
    <property type="match status" value="1"/>
</dbReference>
<dbReference type="PANTHER" id="PTHR10836">
    <property type="entry name" value="GLYCERALDEHYDE 3-PHOSPHATE DEHYDROGENASE"/>
    <property type="match status" value="1"/>
</dbReference>
<evidence type="ECO:0000256" key="8">
    <source>
        <dbReference type="ARBA" id="ARBA00022679"/>
    </source>
</evidence>
<comment type="similarity">
    <text evidence="5">Belongs to the glyceraldehyde-3-phosphate dehydrogenase family.</text>
</comment>
<gene>
    <name evidence="23" type="ORF">H920_10552</name>
</gene>
<keyword evidence="7" id="KW-0963">Cytoplasm</keyword>
<evidence type="ECO:0000256" key="20">
    <source>
        <dbReference type="ARBA" id="ARBA00048005"/>
    </source>
</evidence>
<evidence type="ECO:0000259" key="22">
    <source>
        <dbReference type="Pfam" id="PF02800"/>
    </source>
</evidence>
<evidence type="ECO:0000256" key="4">
    <source>
        <dbReference type="ARBA" id="ARBA00004869"/>
    </source>
</evidence>
<keyword evidence="15" id="KW-0206">Cytoskeleton</keyword>
<evidence type="ECO:0000313" key="24">
    <source>
        <dbReference type="Proteomes" id="UP000028990"/>
    </source>
</evidence>
<keyword evidence="11" id="KW-0810">Translation regulation</keyword>
<keyword evidence="14" id="KW-0324">Glycolysis</keyword>
<name>A0A091DCL5_FUKDA</name>
<evidence type="ECO:0000256" key="5">
    <source>
        <dbReference type="ARBA" id="ARBA00007406"/>
    </source>
</evidence>
<evidence type="ECO:0000256" key="16">
    <source>
        <dbReference type="ARBA" id="ARBA00023242"/>
    </source>
</evidence>
<dbReference type="PANTHER" id="PTHR10836:SF111">
    <property type="entry name" value="GLYCERALDEHYDE-3-PHOSPHATE DEHYDROGENASE"/>
    <property type="match status" value="1"/>
</dbReference>
<dbReference type="SUPFAM" id="SSF55347">
    <property type="entry name" value="Glyceraldehyde-3-phosphate dehydrogenase-like, C-terminal domain"/>
    <property type="match status" value="1"/>
</dbReference>
<evidence type="ECO:0000256" key="10">
    <source>
        <dbReference type="ARBA" id="ARBA00022799"/>
    </source>
</evidence>
<dbReference type="SUPFAM" id="SSF51735">
    <property type="entry name" value="NAD(P)-binding Rossmann-fold domains"/>
    <property type="match status" value="1"/>
</dbReference>
<dbReference type="EC" id="1.2.1.12" evidence="6"/>
<dbReference type="GO" id="GO:0004365">
    <property type="term" value="F:glyceraldehyde-3-phosphate dehydrogenase (NAD+) (phosphorylating) activity"/>
    <property type="evidence" value="ECO:0007669"/>
    <property type="project" value="UniProtKB-EC"/>
</dbReference>
<dbReference type="Gene3D" id="3.40.50.720">
    <property type="entry name" value="NAD(P)-binding Rossmann-like Domain"/>
    <property type="match status" value="1"/>
</dbReference>
<proteinExistence type="inferred from homology"/>
<dbReference type="Proteomes" id="UP000028990">
    <property type="component" value="Unassembled WGS sequence"/>
</dbReference>
<keyword evidence="9" id="KW-0053">Apoptosis</keyword>
<evidence type="ECO:0000256" key="13">
    <source>
        <dbReference type="ARBA" id="ARBA00023027"/>
    </source>
</evidence>
<evidence type="ECO:0000256" key="2">
    <source>
        <dbReference type="ARBA" id="ARBA00004245"/>
    </source>
</evidence>
<keyword evidence="16" id="KW-0539">Nucleus</keyword>
<keyword evidence="8" id="KW-0808">Transferase</keyword>